<protein>
    <recommendedName>
        <fullName evidence="2">cysteine-S-conjugate beta-lyase</fullName>
        <ecNumber evidence="2">4.4.1.13</ecNumber>
    </recommendedName>
</protein>
<dbReference type="Gene3D" id="3.40.640.10">
    <property type="entry name" value="Type I PLP-dependent aspartate aminotransferase-like (Major domain)"/>
    <property type="match status" value="1"/>
</dbReference>
<evidence type="ECO:0000256" key="1">
    <source>
        <dbReference type="ARBA" id="ARBA00001933"/>
    </source>
</evidence>
<comment type="similarity">
    <text evidence="5">Belongs to the class-II pyridoxal-phosphate-dependent aminotransferase family. MalY/PatB cystathionine beta-lyase subfamily.</text>
</comment>
<sequence>MDFNKIIDRHNTGSLKWDFMARYFGKETNELLPMWVSDFDFTCPDAVLLALTQRIEHGVFGYSERPQTYYDSLISWFATRHQLDLKQEWICSIEGVVPGLSLLVQMLSQPGEGVVVQGPYYGSFSKIISLNDRRLLENPLYEDPETGYKMDLIHLETLFRTERPPLMILCNPHNPTGRCWSAQELEQLLQLCETYDVTVLSDEIWADLLLPGERFTSVLHLGERWHSRVISATSASKTFGLSTLRVANFLIPAPVLREQFLRRLDAHGLDVFNALSIEASTAAWQHGAPWLDALLAYLAENRRWFSQQVDDYLPWARIVPAQGTYLLWIDCKALGLDDDQLKWVMVDVAGIAPSMGNSFGSAGNGFIRLNLGCPRTYLEKALEGLKRIAFTSANNIHPISQVEMKK</sequence>
<dbReference type="InterPro" id="IPR051798">
    <property type="entry name" value="Class-II_PLP-Dep_Aminotrans"/>
</dbReference>
<dbReference type="AlphaFoldDB" id="A0A7H9G0X0"/>
<dbReference type="SUPFAM" id="SSF53383">
    <property type="entry name" value="PLP-dependent transferases"/>
    <property type="match status" value="1"/>
</dbReference>
<dbReference type="InterPro" id="IPR015422">
    <property type="entry name" value="PyrdxlP-dep_Trfase_small"/>
</dbReference>
<gene>
    <name evidence="7" type="ORF">HV077_11560</name>
    <name evidence="9" type="ORF">HV164_14710</name>
    <name evidence="8" type="ORF">HV183_08390</name>
</gene>
<dbReference type="RefSeq" id="WP_153880190.1">
    <property type="nucleotide sequence ID" value="NZ_CP055466.1"/>
</dbReference>
<dbReference type="EMBL" id="CP055538">
    <property type="protein sequence ID" value="QLO16355.1"/>
    <property type="molecule type" value="Genomic_DNA"/>
</dbReference>
<keyword evidence="4" id="KW-0456">Lyase</keyword>
<dbReference type="PANTHER" id="PTHR43525:SF1">
    <property type="entry name" value="PROTEIN MALY"/>
    <property type="match status" value="1"/>
</dbReference>
<keyword evidence="3" id="KW-0663">Pyridoxal phosphate</keyword>
<dbReference type="CDD" id="cd00609">
    <property type="entry name" value="AAT_like"/>
    <property type="match status" value="1"/>
</dbReference>
<evidence type="ECO:0000313" key="7">
    <source>
        <dbReference type="EMBL" id="MBA8063020.1"/>
    </source>
</evidence>
<dbReference type="Proteomes" id="UP000510650">
    <property type="component" value="Chromosome"/>
</dbReference>
<dbReference type="InterPro" id="IPR015421">
    <property type="entry name" value="PyrdxlP-dep_Trfase_major"/>
</dbReference>
<dbReference type="InterPro" id="IPR027619">
    <property type="entry name" value="C-S_lyase_PatB-like"/>
</dbReference>
<evidence type="ECO:0000313" key="11">
    <source>
        <dbReference type="Proteomes" id="UP000512043"/>
    </source>
</evidence>
<dbReference type="InterPro" id="IPR004839">
    <property type="entry name" value="Aminotransferase_I/II_large"/>
</dbReference>
<reference evidence="10 11" key="1">
    <citation type="submission" date="2020-06" db="EMBL/GenBank/DDBJ databases">
        <title>REHAB project genomes.</title>
        <authorList>
            <person name="Shaw L.P."/>
        </authorList>
    </citation>
    <scope>NUCLEOTIDE SEQUENCE [LARGE SCALE GENOMIC DNA]</scope>
    <source>
        <strain evidence="7 12">RHBSTW-00116</strain>
        <strain evidence="11">RHBSTW-00334</strain>
        <strain evidence="10">RHBSTW-00398</strain>
    </source>
</reference>
<comment type="cofactor">
    <cofactor evidence="1">
        <name>pyridoxal 5'-phosphate</name>
        <dbReference type="ChEBI" id="CHEBI:597326"/>
    </cofactor>
</comment>
<evidence type="ECO:0000256" key="5">
    <source>
        <dbReference type="ARBA" id="ARBA00037974"/>
    </source>
</evidence>
<evidence type="ECO:0000313" key="9">
    <source>
        <dbReference type="EMBL" id="QLY37690.1"/>
    </source>
</evidence>
<evidence type="ECO:0000313" key="10">
    <source>
        <dbReference type="Proteomes" id="UP000510650"/>
    </source>
</evidence>
<feature type="domain" description="Aminotransferase class I/classII large" evidence="6">
    <location>
        <begin position="38"/>
        <end position="384"/>
    </location>
</feature>
<dbReference type="EC" id="4.4.1.13" evidence="2"/>
<proteinExistence type="inferred from homology"/>
<keyword evidence="7" id="KW-0032">Aminotransferase</keyword>
<dbReference type="NCBIfam" id="TIGR04350">
    <property type="entry name" value="C_S_lyase_PatB"/>
    <property type="match status" value="1"/>
</dbReference>
<evidence type="ECO:0000313" key="12">
    <source>
        <dbReference type="Proteomes" id="UP000591803"/>
    </source>
</evidence>
<dbReference type="Proteomes" id="UP000591803">
    <property type="component" value="Unassembled WGS sequence"/>
</dbReference>
<evidence type="ECO:0000256" key="3">
    <source>
        <dbReference type="ARBA" id="ARBA00022898"/>
    </source>
</evidence>
<dbReference type="Pfam" id="PF00155">
    <property type="entry name" value="Aminotran_1_2"/>
    <property type="match status" value="1"/>
</dbReference>
<evidence type="ECO:0000256" key="4">
    <source>
        <dbReference type="ARBA" id="ARBA00023239"/>
    </source>
</evidence>
<evidence type="ECO:0000256" key="2">
    <source>
        <dbReference type="ARBA" id="ARBA00012224"/>
    </source>
</evidence>
<evidence type="ECO:0000313" key="8">
    <source>
        <dbReference type="EMBL" id="QLO16355.1"/>
    </source>
</evidence>
<reference evidence="8" key="2">
    <citation type="journal article" date="2021" name="Microb. Genom.">
        <title>A genomic epidemiological study shows that prevalence of antimicrobial resistance in Enterobacterales is associated with the livestock host, as well as antimicrobial usage.</title>
        <authorList>
            <person name="AbuOun M."/>
            <person name="Jones H."/>
            <person name="Stubberfield E."/>
            <person name="Gilson D."/>
            <person name="Shaw L.P."/>
            <person name="Hubbard A.T.M."/>
            <person name="Chau K.K."/>
            <person name="Sebra R."/>
            <person name="Peto T.E.A."/>
            <person name="Crook D.W."/>
            <person name="Read D.S."/>
            <person name="Gweon H.S."/>
            <person name="Walker A.S."/>
            <person name="Stoesser N."/>
            <person name="Smith R.P."/>
            <person name="Anjum M.F."/>
            <person name="On Behalf Of The Rehab Consortium."/>
        </authorList>
    </citation>
    <scope>NUCLEOTIDE SEQUENCE</scope>
    <source>
        <strain evidence="9">RHBSTW-00334</strain>
        <strain evidence="8">RHBSTW-00398</strain>
    </source>
</reference>
<dbReference type="GO" id="GO:0030170">
    <property type="term" value="F:pyridoxal phosphate binding"/>
    <property type="evidence" value="ECO:0007669"/>
    <property type="project" value="InterPro"/>
</dbReference>
<dbReference type="Proteomes" id="UP000512043">
    <property type="component" value="Chromosome"/>
</dbReference>
<accession>A0A7H9G0X0</accession>
<dbReference type="EMBL" id="JABXRI010000001">
    <property type="protein sequence ID" value="MBA8063020.1"/>
    <property type="molecule type" value="Genomic_DNA"/>
</dbReference>
<dbReference type="InterPro" id="IPR015424">
    <property type="entry name" value="PyrdxlP-dep_Trfase"/>
</dbReference>
<name>A0A7H9G0X0_CITFR</name>
<dbReference type="PANTHER" id="PTHR43525">
    <property type="entry name" value="PROTEIN MALY"/>
    <property type="match status" value="1"/>
</dbReference>
<dbReference type="GO" id="GO:0047804">
    <property type="term" value="F:cysteine-S-conjugate beta-lyase activity"/>
    <property type="evidence" value="ECO:0007669"/>
    <property type="project" value="UniProtKB-EC"/>
</dbReference>
<organism evidence="7 12">
    <name type="scientific">Citrobacter freundii</name>
    <dbReference type="NCBI Taxonomy" id="546"/>
    <lineage>
        <taxon>Bacteria</taxon>
        <taxon>Pseudomonadati</taxon>
        <taxon>Pseudomonadota</taxon>
        <taxon>Gammaproteobacteria</taxon>
        <taxon>Enterobacterales</taxon>
        <taxon>Enterobacteriaceae</taxon>
        <taxon>Citrobacter</taxon>
        <taxon>Citrobacter freundii complex</taxon>
    </lineage>
</organism>
<keyword evidence="7" id="KW-0808">Transferase</keyword>
<dbReference type="EMBL" id="CP056597">
    <property type="protein sequence ID" value="QLY37690.1"/>
    <property type="molecule type" value="Genomic_DNA"/>
</dbReference>
<dbReference type="GO" id="GO:0008483">
    <property type="term" value="F:transaminase activity"/>
    <property type="evidence" value="ECO:0007669"/>
    <property type="project" value="UniProtKB-KW"/>
</dbReference>
<evidence type="ECO:0000259" key="6">
    <source>
        <dbReference type="Pfam" id="PF00155"/>
    </source>
</evidence>
<dbReference type="Gene3D" id="3.90.1150.10">
    <property type="entry name" value="Aspartate Aminotransferase, domain 1"/>
    <property type="match status" value="1"/>
</dbReference>